<dbReference type="Proteomes" id="UP000199448">
    <property type="component" value="Unassembled WGS sequence"/>
</dbReference>
<sequence>MRTFLSNSNFNFVAALCSLFLLILFSSCEKESLSVLEDNILDAKAQNNEKEGSDDDFQSFHQSFNNNTDAWADQYVEGVLGWCGTIELWTKKTGEVMPSKGNGYATVMWGECNTFWSEEADEEGLPTFQYGAPATQDPDLWSATWPSSGFIQNLDIYLDPAMFDNGVAFTYSNSLKLQGEMAFIYFAFDVVKDAGSLYINDFEVSEAGWYTFSYVYGEDEGKLLIDFQLLQKNQLLYSFPIEKRLYAPEVSTSDLWVDDYGSGYIWFVYLQDGVALPIDEQMLRAGK</sequence>
<evidence type="ECO:0000313" key="2">
    <source>
        <dbReference type="Proteomes" id="UP000199448"/>
    </source>
</evidence>
<dbReference type="AlphaFoldDB" id="A0A1H5NFD2"/>
<dbReference type="OrthoDB" id="9554385at2"/>
<protein>
    <submittedName>
        <fullName evidence="1">Uncharacterized protein</fullName>
    </submittedName>
</protein>
<gene>
    <name evidence="1" type="ORF">SAMN04488034_104143</name>
</gene>
<name>A0A1H5NFD2_9FLAO</name>
<accession>A0A1H5NFD2</accession>
<evidence type="ECO:0000313" key="1">
    <source>
        <dbReference type="EMBL" id="SEF00349.1"/>
    </source>
</evidence>
<dbReference type="RefSeq" id="WP_093113420.1">
    <property type="nucleotide sequence ID" value="NZ_FNGG01000004.1"/>
</dbReference>
<dbReference type="EMBL" id="FNUG01000004">
    <property type="protein sequence ID" value="SEF00349.1"/>
    <property type="molecule type" value="Genomic_DNA"/>
</dbReference>
<organism evidence="1 2">
    <name type="scientific">Salinimicrobium catena</name>
    <dbReference type="NCBI Taxonomy" id="390640"/>
    <lineage>
        <taxon>Bacteria</taxon>
        <taxon>Pseudomonadati</taxon>
        <taxon>Bacteroidota</taxon>
        <taxon>Flavobacteriia</taxon>
        <taxon>Flavobacteriales</taxon>
        <taxon>Flavobacteriaceae</taxon>
        <taxon>Salinimicrobium</taxon>
    </lineage>
</organism>
<reference evidence="1 2" key="1">
    <citation type="submission" date="2016-10" db="EMBL/GenBank/DDBJ databases">
        <authorList>
            <person name="de Groot N.N."/>
        </authorList>
    </citation>
    <scope>NUCLEOTIDE SEQUENCE [LARGE SCALE GENOMIC DNA]</scope>
    <source>
        <strain evidence="1 2">DSM 23553</strain>
    </source>
</reference>
<proteinExistence type="predicted"/>
<keyword evidence="2" id="KW-1185">Reference proteome</keyword>
<dbReference type="PROSITE" id="PS51257">
    <property type="entry name" value="PROKAR_LIPOPROTEIN"/>
    <property type="match status" value="1"/>
</dbReference>